<sequence>MKRDTVKAIFTNLLFVIGVILIILGGSRAILTVVRLAVFDKYPLDSYAETRCSYAPIPAQDGEVMPKLEAECMSSLDYERRLKLTDDIVNSSTMLISGIALALSFKKFIFSKKAS</sequence>
<proteinExistence type="predicted"/>
<keyword evidence="1" id="KW-0472">Membrane</keyword>
<dbReference type="AlphaFoldDB" id="A0A1F7YVY8"/>
<organism evidence="2 3">
    <name type="scientific">Candidatus Woesebacteria bacterium RIFCSPHIGHO2_01_FULL_44_21</name>
    <dbReference type="NCBI Taxonomy" id="1802503"/>
    <lineage>
        <taxon>Bacteria</taxon>
        <taxon>Candidatus Woeseibacteriota</taxon>
    </lineage>
</organism>
<keyword evidence="1" id="KW-1133">Transmembrane helix</keyword>
<feature type="transmembrane region" description="Helical" evidence="1">
    <location>
        <begin position="88"/>
        <end position="105"/>
    </location>
</feature>
<gene>
    <name evidence="2" type="ORF">A2803_02150</name>
</gene>
<evidence type="ECO:0008006" key="4">
    <source>
        <dbReference type="Google" id="ProtNLM"/>
    </source>
</evidence>
<name>A0A1F7YVY8_9BACT</name>
<dbReference type="Proteomes" id="UP000178870">
    <property type="component" value="Unassembled WGS sequence"/>
</dbReference>
<dbReference type="EMBL" id="MGGP01000024">
    <property type="protein sequence ID" value="OGM31516.1"/>
    <property type="molecule type" value="Genomic_DNA"/>
</dbReference>
<evidence type="ECO:0000256" key="1">
    <source>
        <dbReference type="SAM" id="Phobius"/>
    </source>
</evidence>
<evidence type="ECO:0000313" key="3">
    <source>
        <dbReference type="Proteomes" id="UP000178870"/>
    </source>
</evidence>
<feature type="transmembrane region" description="Helical" evidence="1">
    <location>
        <begin position="12"/>
        <end position="38"/>
    </location>
</feature>
<evidence type="ECO:0000313" key="2">
    <source>
        <dbReference type="EMBL" id="OGM31516.1"/>
    </source>
</evidence>
<comment type="caution">
    <text evidence="2">The sequence shown here is derived from an EMBL/GenBank/DDBJ whole genome shotgun (WGS) entry which is preliminary data.</text>
</comment>
<accession>A0A1F7YVY8</accession>
<reference evidence="2 3" key="1">
    <citation type="journal article" date="2016" name="Nat. Commun.">
        <title>Thousands of microbial genomes shed light on interconnected biogeochemical processes in an aquifer system.</title>
        <authorList>
            <person name="Anantharaman K."/>
            <person name="Brown C.T."/>
            <person name="Hug L.A."/>
            <person name="Sharon I."/>
            <person name="Castelle C.J."/>
            <person name="Probst A.J."/>
            <person name="Thomas B.C."/>
            <person name="Singh A."/>
            <person name="Wilkins M.J."/>
            <person name="Karaoz U."/>
            <person name="Brodie E.L."/>
            <person name="Williams K.H."/>
            <person name="Hubbard S.S."/>
            <person name="Banfield J.F."/>
        </authorList>
    </citation>
    <scope>NUCLEOTIDE SEQUENCE [LARGE SCALE GENOMIC DNA]</scope>
</reference>
<protein>
    <recommendedName>
        <fullName evidence="4">DUF5671 domain-containing protein</fullName>
    </recommendedName>
</protein>
<keyword evidence="1" id="KW-0812">Transmembrane</keyword>